<dbReference type="Gene3D" id="3.30.200.20">
    <property type="entry name" value="Phosphorylase Kinase, domain 1"/>
    <property type="match status" value="1"/>
</dbReference>
<reference evidence="3" key="1">
    <citation type="journal article" date="2019" name="Int. J. Syst. Evol. Microbiol.">
        <title>The Global Catalogue of Microorganisms (GCM) 10K type strain sequencing project: providing services to taxonomists for standard genome sequencing and annotation.</title>
        <authorList>
            <consortium name="The Broad Institute Genomics Platform"/>
            <consortium name="The Broad Institute Genome Sequencing Center for Infectious Disease"/>
            <person name="Wu L."/>
            <person name="Ma J."/>
        </authorList>
    </citation>
    <scope>NUCLEOTIDE SEQUENCE [LARGE SCALE GENOMIC DNA]</scope>
    <source>
        <strain evidence="3">CGMCC 4.7241</strain>
    </source>
</reference>
<dbReference type="PANTHER" id="PTHR21310:SF42">
    <property type="entry name" value="BIFUNCTIONAL AAC_APH"/>
    <property type="match status" value="1"/>
</dbReference>
<dbReference type="SUPFAM" id="SSF56112">
    <property type="entry name" value="Protein kinase-like (PK-like)"/>
    <property type="match status" value="1"/>
</dbReference>
<protein>
    <submittedName>
        <fullName evidence="2">Aminoglycoside phosphotransferase family protein</fullName>
        <ecNumber evidence="2">2.7.-.-</ecNumber>
    </submittedName>
</protein>
<dbReference type="CDD" id="cd05155">
    <property type="entry name" value="APH_ChoK_like_1"/>
    <property type="match status" value="1"/>
</dbReference>
<dbReference type="EMBL" id="JBHRZH010000056">
    <property type="protein sequence ID" value="MFC3766705.1"/>
    <property type="molecule type" value="Genomic_DNA"/>
</dbReference>
<accession>A0ABV7YR63</accession>
<dbReference type="InterPro" id="IPR011009">
    <property type="entry name" value="Kinase-like_dom_sf"/>
</dbReference>
<keyword evidence="2" id="KW-0808">Transferase</keyword>
<dbReference type="GO" id="GO:0016740">
    <property type="term" value="F:transferase activity"/>
    <property type="evidence" value="ECO:0007669"/>
    <property type="project" value="UniProtKB-KW"/>
</dbReference>
<dbReference type="Proteomes" id="UP001595699">
    <property type="component" value="Unassembled WGS sequence"/>
</dbReference>
<dbReference type="Pfam" id="PF01636">
    <property type="entry name" value="APH"/>
    <property type="match status" value="1"/>
</dbReference>
<keyword evidence="3" id="KW-1185">Reference proteome</keyword>
<evidence type="ECO:0000313" key="3">
    <source>
        <dbReference type="Proteomes" id="UP001595699"/>
    </source>
</evidence>
<organism evidence="2 3">
    <name type="scientific">Tenggerimyces flavus</name>
    <dbReference type="NCBI Taxonomy" id="1708749"/>
    <lineage>
        <taxon>Bacteria</taxon>
        <taxon>Bacillati</taxon>
        <taxon>Actinomycetota</taxon>
        <taxon>Actinomycetes</taxon>
        <taxon>Propionibacteriales</taxon>
        <taxon>Nocardioidaceae</taxon>
        <taxon>Tenggerimyces</taxon>
    </lineage>
</organism>
<dbReference type="InterPro" id="IPR002575">
    <property type="entry name" value="Aminoglycoside_PTrfase"/>
</dbReference>
<sequence>MDRSEITVDVAARLVAEQFPQWADLPVRPVKLNGWDNFTFRLGDAMSVRMPSGEGYVGQVAKEQRWLPLLASRLPVPIPSPVALGQPNAEYPWPWSVYRWIEGTRASTSGLTDFDGFAKQVAGFLTALQSIDGTDGPPYGQHSAERGGPVGYWDEWTRRSIEVLKDEIDAPAATACWETALASQWERPPVWVHGDLTASNLLVSDGALNAVIDFGCSCVGDPACDLLMAWNFFDDESARTFRDGLALDEATWQRGRGWALWKTLITIDGAREDGADPRVRGERMGWRFTPHEIVERILQDS</sequence>
<feature type="domain" description="Aminoglycoside phosphotransferase" evidence="1">
    <location>
        <begin position="33"/>
        <end position="258"/>
    </location>
</feature>
<evidence type="ECO:0000259" key="1">
    <source>
        <dbReference type="Pfam" id="PF01636"/>
    </source>
</evidence>
<dbReference type="PANTHER" id="PTHR21310">
    <property type="entry name" value="AMINOGLYCOSIDE PHOSPHOTRANSFERASE-RELATED-RELATED"/>
    <property type="match status" value="1"/>
</dbReference>
<name>A0ABV7YR63_9ACTN</name>
<dbReference type="RefSeq" id="WP_205118326.1">
    <property type="nucleotide sequence ID" value="NZ_JAFBCM010000001.1"/>
</dbReference>
<dbReference type="InterPro" id="IPR051678">
    <property type="entry name" value="AGP_Transferase"/>
</dbReference>
<dbReference type="Gene3D" id="3.90.1200.10">
    <property type="match status" value="1"/>
</dbReference>
<comment type="caution">
    <text evidence="2">The sequence shown here is derived from an EMBL/GenBank/DDBJ whole genome shotgun (WGS) entry which is preliminary data.</text>
</comment>
<proteinExistence type="predicted"/>
<evidence type="ECO:0000313" key="2">
    <source>
        <dbReference type="EMBL" id="MFC3766705.1"/>
    </source>
</evidence>
<dbReference type="EC" id="2.7.-.-" evidence="2"/>
<gene>
    <name evidence="2" type="ORF">ACFOUW_38160</name>
</gene>